<dbReference type="InterPro" id="IPR052565">
    <property type="entry name" value="Glutaredoxin-like_YDR286C"/>
</dbReference>
<dbReference type="PANTHER" id="PTHR33558">
    <property type="entry name" value="GLUTAREDOXIN-LIKE PROTEIN C5ORF63 HOMOLOG"/>
    <property type="match status" value="1"/>
</dbReference>
<comment type="caution">
    <text evidence="1">The sequence shown here is derived from an EMBL/GenBank/DDBJ whole genome shotgun (WGS) entry which is preliminary data.</text>
</comment>
<dbReference type="PANTHER" id="PTHR33558:SF1">
    <property type="entry name" value="GLUTAREDOXIN-LIKE PROTEIN C5ORF63 HOMOLOG"/>
    <property type="match status" value="1"/>
</dbReference>
<name>A0ABS4GQS2_9BACL</name>
<dbReference type="Pfam" id="PF05768">
    <property type="entry name" value="Glrx-like"/>
    <property type="match status" value="1"/>
</dbReference>
<proteinExistence type="predicted"/>
<keyword evidence="2" id="KW-1185">Reference proteome</keyword>
<gene>
    <name evidence="1" type="ORF">J2Z37_002623</name>
</gene>
<dbReference type="SUPFAM" id="SSF52833">
    <property type="entry name" value="Thioredoxin-like"/>
    <property type="match status" value="1"/>
</dbReference>
<sequence length="91" mass="11028">MEQEIRPFRITLYTKERCSLCDDVKERVNRVAKDIPLQLELFDITTDEAIFEKYKWLIPVVHIDGEEVFVSKMAELWLRRELDKRRDLKSE</sequence>
<evidence type="ECO:0000313" key="1">
    <source>
        <dbReference type="EMBL" id="MBP1932615.1"/>
    </source>
</evidence>
<evidence type="ECO:0000313" key="2">
    <source>
        <dbReference type="Proteomes" id="UP001519343"/>
    </source>
</evidence>
<dbReference type="EMBL" id="JAGGKT010000007">
    <property type="protein sequence ID" value="MBP1932615.1"/>
    <property type="molecule type" value="Genomic_DNA"/>
</dbReference>
<dbReference type="Gene3D" id="3.40.30.10">
    <property type="entry name" value="Glutaredoxin"/>
    <property type="match status" value="1"/>
</dbReference>
<accession>A0ABS4GQS2</accession>
<reference evidence="1 2" key="1">
    <citation type="submission" date="2021-03" db="EMBL/GenBank/DDBJ databases">
        <title>Genomic Encyclopedia of Type Strains, Phase IV (KMG-IV): sequencing the most valuable type-strain genomes for metagenomic binning, comparative biology and taxonomic classification.</title>
        <authorList>
            <person name="Goeker M."/>
        </authorList>
    </citation>
    <scope>NUCLEOTIDE SEQUENCE [LARGE SCALE GENOMIC DNA]</scope>
    <source>
        <strain evidence="1 2">DSM 24738</strain>
    </source>
</reference>
<protein>
    <submittedName>
        <fullName evidence="1">Glutaredoxin</fullName>
    </submittedName>
</protein>
<dbReference type="InterPro" id="IPR036249">
    <property type="entry name" value="Thioredoxin-like_sf"/>
</dbReference>
<dbReference type="Proteomes" id="UP001519343">
    <property type="component" value="Unassembled WGS sequence"/>
</dbReference>
<dbReference type="RefSeq" id="WP_209810656.1">
    <property type="nucleotide sequence ID" value="NZ_JAGGKT010000007.1"/>
</dbReference>
<dbReference type="InterPro" id="IPR008554">
    <property type="entry name" value="Glutaredoxin-like"/>
</dbReference>
<organism evidence="1 2">
    <name type="scientific">Ammoniphilus resinae</name>
    <dbReference type="NCBI Taxonomy" id="861532"/>
    <lineage>
        <taxon>Bacteria</taxon>
        <taxon>Bacillati</taxon>
        <taxon>Bacillota</taxon>
        <taxon>Bacilli</taxon>
        <taxon>Bacillales</taxon>
        <taxon>Paenibacillaceae</taxon>
        <taxon>Aneurinibacillus group</taxon>
        <taxon>Ammoniphilus</taxon>
    </lineage>
</organism>